<accession>A0ABR4GBV9</accession>
<dbReference type="PROSITE" id="PS50048">
    <property type="entry name" value="ZN2_CY6_FUNGAL_2"/>
    <property type="match status" value="1"/>
</dbReference>
<keyword evidence="2" id="KW-0238">DNA-binding</keyword>
<evidence type="ECO:0000313" key="7">
    <source>
        <dbReference type="Proteomes" id="UP001610563"/>
    </source>
</evidence>
<dbReference type="InterPro" id="IPR053175">
    <property type="entry name" value="DHMBA_Reg_Transcription_Factor"/>
</dbReference>
<comment type="caution">
    <text evidence="6">The sequence shown here is derived from an EMBL/GenBank/DDBJ whole genome shotgun (WGS) entry which is preliminary data.</text>
</comment>
<evidence type="ECO:0000259" key="5">
    <source>
        <dbReference type="PROSITE" id="PS50048"/>
    </source>
</evidence>
<reference evidence="6 7" key="1">
    <citation type="submission" date="2024-07" db="EMBL/GenBank/DDBJ databases">
        <title>Section-level genome sequencing and comparative genomics of Aspergillus sections Usti and Cavernicolus.</title>
        <authorList>
            <consortium name="Lawrence Berkeley National Laboratory"/>
            <person name="Nybo J.L."/>
            <person name="Vesth T.C."/>
            <person name="Theobald S."/>
            <person name="Frisvad J.C."/>
            <person name="Larsen T.O."/>
            <person name="Kjaerboelling I."/>
            <person name="Rothschild-Mancinelli K."/>
            <person name="Lyhne E.K."/>
            <person name="Kogle M.E."/>
            <person name="Barry K."/>
            <person name="Clum A."/>
            <person name="Na H."/>
            <person name="Ledsgaard L."/>
            <person name="Lin J."/>
            <person name="Lipzen A."/>
            <person name="Kuo A."/>
            <person name="Riley R."/>
            <person name="Mondo S."/>
            <person name="Labutti K."/>
            <person name="Haridas S."/>
            <person name="Pangalinan J."/>
            <person name="Salamov A.A."/>
            <person name="Simmons B.A."/>
            <person name="Magnuson J.K."/>
            <person name="Chen J."/>
            <person name="Drula E."/>
            <person name="Henrissat B."/>
            <person name="Wiebenga A."/>
            <person name="Lubbers R.J."/>
            <person name="Gomes A.C."/>
            <person name="Makela M.R."/>
            <person name="Stajich J."/>
            <person name="Grigoriev I.V."/>
            <person name="Mortensen U.H."/>
            <person name="De Vries R.P."/>
            <person name="Baker S.E."/>
            <person name="Andersen M.R."/>
        </authorList>
    </citation>
    <scope>NUCLEOTIDE SEQUENCE [LARGE SCALE GENOMIC DNA]</scope>
    <source>
        <strain evidence="6 7">CBS 209.92</strain>
    </source>
</reference>
<dbReference type="SUPFAM" id="SSF57701">
    <property type="entry name" value="Zn2/Cys6 DNA-binding domain"/>
    <property type="match status" value="1"/>
</dbReference>
<dbReference type="PANTHER" id="PTHR38791">
    <property type="entry name" value="ZN(II)2CYS6 TRANSCRIPTION FACTOR (EUROFUNG)-RELATED-RELATED"/>
    <property type="match status" value="1"/>
</dbReference>
<dbReference type="PROSITE" id="PS00463">
    <property type="entry name" value="ZN2_CY6_FUNGAL_1"/>
    <property type="match status" value="1"/>
</dbReference>
<keyword evidence="1" id="KW-0805">Transcription regulation</keyword>
<dbReference type="CDD" id="cd00067">
    <property type="entry name" value="GAL4"/>
    <property type="match status" value="1"/>
</dbReference>
<organism evidence="6 7">
    <name type="scientific">Aspergillus keveii</name>
    <dbReference type="NCBI Taxonomy" id="714993"/>
    <lineage>
        <taxon>Eukaryota</taxon>
        <taxon>Fungi</taxon>
        <taxon>Dikarya</taxon>
        <taxon>Ascomycota</taxon>
        <taxon>Pezizomycotina</taxon>
        <taxon>Eurotiomycetes</taxon>
        <taxon>Eurotiomycetidae</taxon>
        <taxon>Eurotiales</taxon>
        <taxon>Aspergillaceae</taxon>
        <taxon>Aspergillus</taxon>
        <taxon>Aspergillus subgen. Nidulantes</taxon>
    </lineage>
</organism>
<dbReference type="Gene3D" id="4.10.240.10">
    <property type="entry name" value="Zn(2)-C6 fungal-type DNA-binding domain"/>
    <property type="match status" value="1"/>
</dbReference>
<name>A0ABR4GBV9_9EURO</name>
<sequence length="470" mass="52250">MVYYGALSKGCELCRRRKIKCDERKPSCLKCEALNRSCPGYRDLTAISFRDESSRVIRKNCRRGTPRSTIGGGGGGGRGEKTACTPSLSISTEDLAAGFFFTKYNIYNGPYFSSISRDWLREVYVKDPTCDVLRTAIEAVGLAGLSNTLYAPHLAARAQDRYGKALAGLDGALQDPCIATRDTTLMAVILLGLFEVVASDAGDESRYWIAHAAGAMALLQLRGPEQFARPRGGQLYVFTRSQILSACMLQKLPVPPALVNITYEFETSTLRQLWKDSNLATPGSISEICFRLVNLRAVIADNSFDNPAAIRARAFSIEADLEDWKASAGIMWKYDELYAPDSTNSTMFMGKHHRYANPWIARAWLNFRVLRITVNQVIIENAVKLEFANEIVSRARHLVRELSAEICISVSSFDETPHLLHVIQPLFLVAKEPLNPASMRSFTVEQLYRIHKSTGVRRAGSLAELAARFL</sequence>
<dbReference type="SMART" id="SM00066">
    <property type="entry name" value="GAL4"/>
    <property type="match status" value="1"/>
</dbReference>
<dbReference type="InterPro" id="IPR036864">
    <property type="entry name" value="Zn2-C6_fun-type_DNA-bd_sf"/>
</dbReference>
<evidence type="ECO:0000256" key="2">
    <source>
        <dbReference type="ARBA" id="ARBA00023125"/>
    </source>
</evidence>
<keyword evidence="7" id="KW-1185">Reference proteome</keyword>
<proteinExistence type="predicted"/>
<dbReference type="EMBL" id="JBFTWV010000028">
    <property type="protein sequence ID" value="KAL2796139.1"/>
    <property type="molecule type" value="Genomic_DNA"/>
</dbReference>
<dbReference type="Proteomes" id="UP001610563">
    <property type="component" value="Unassembled WGS sequence"/>
</dbReference>
<keyword evidence="3" id="KW-0804">Transcription</keyword>
<gene>
    <name evidence="6" type="ORF">BJX66DRAFT_142042</name>
</gene>
<evidence type="ECO:0000256" key="1">
    <source>
        <dbReference type="ARBA" id="ARBA00023015"/>
    </source>
</evidence>
<dbReference type="Pfam" id="PF00172">
    <property type="entry name" value="Zn_clus"/>
    <property type="match status" value="1"/>
</dbReference>
<feature type="domain" description="Zn(2)-C6 fungal-type" evidence="5">
    <location>
        <begin position="10"/>
        <end position="38"/>
    </location>
</feature>
<evidence type="ECO:0000256" key="3">
    <source>
        <dbReference type="ARBA" id="ARBA00023163"/>
    </source>
</evidence>
<keyword evidence="4" id="KW-0539">Nucleus</keyword>
<dbReference type="Pfam" id="PF11951">
    <property type="entry name" value="Fungal_trans_2"/>
    <property type="match status" value="1"/>
</dbReference>
<evidence type="ECO:0000313" key="6">
    <source>
        <dbReference type="EMBL" id="KAL2796139.1"/>
    </source>
</evidence>
<dbReference type="InterPro" id="IPR001138">
    <property type="entry name" value="Zn2Cys6_DnaBD"/>
</dbReference>
<evidence type="ECO:0000256" key="4">
    <source>
        <dbReference type="ARBA" id="ARBA00023242"/>
    </source>
</evidence>
<protein>
    <recommendedName>
        <fullName evidence="5">Zn(2)-C6 fungal-type domain-containing protein</fullName>
    </recommendedName>
</protein>
<dbReference type="InterPro" id="IPR021858">
    <property type="entry name" value="Fun_TF"/>
</dbReference>